<protein>
    <submittedName>
        <fullName evidence="3">VWD domain-containing protein</fullName>
    </submittedName>
</protein>
<gene>
    <name evidence="3" type="ORF">ACFPMF_27680</name>
</gene>
<dbReference type="InterPro" id="IPR001846">
    <property type="entry name" value="VWF_type-D"/>
</dbReference>
<evidence type="ECO:0000256" key="1">
    <source>
        <dbReference type="SAM" id="MobiDB-lite"/>
    </source>
</evidence>
<dbReference type="Pfam" id="PF23759">
    <property type="entry name" value="GBD_T9SS_assoc"/>
    <property type="match status" value="2"/>
</dbReference>
<accession>A0ABW0ILE0</accession>
<name>A0ABW0ILE0_9BACT</name>
<feature type="domain" description="VWFD" evidence="2">
    <location>
        <begin position="321"/>
        <end position="505"/>
    </location>
</feature>
<keyword evidence="4" id="KW-1185">Reference proteome</keyword>
<dbReference type="Pfam" id="PF00094">
    <property type="entry name" value="VWD"/>
    <property type="match status" value="1"/>
</dbReference>
<organism evidence="3 4">
    <name type="scientific">Larkinella bovis</name>
    <dbReference type="NCBI Taxonomy" id="683041"/>
    <lineage>
        <taxon>Bacteria</taxon>
        <taxon>Pseudomonadati</taxon>
        <taxon>Bacteroidota</taxon>
        <taxon>Cytophagia</taxon>
        <taxon>Cytophagales</taxon>
        <taxon>Spirosomataceae</taxon>
        <taxon>Larkinella</taxon>
    </lineage>
</organism>
<dbReference type="Proteomes" id="UP001596106">
    <property type="component" value="Unassembled WGS sequence"/>
</dbReference>
<feature type="region of interest" description="Disordered" evidence="1">
    <location>
        <begin position="307"/>
        <end position="329"/>
    </location>
</feature>
<reference evidence="4" key="1">
    <citation type="journal article" date="2019" name="Int. J. Syst. Evol. Microbiol.">
        <title>The Global Catalogue of Microorganisms (GCM) 10K type strain sequencing project: providing services to taxonomists for standard genome sequencing and annotation.</title>
        <authorList>
            <consortium name="The Broad Institute Genomics Platform"/>
            <consortium name="The Broad Institute Genome Sequencing Center for Infectious Disease"/>
            <person name="Wu L."/>
            <person name="Ma J."/>
        </authorList>
    </citation>
    <scope>NUCLEOTIDE SEQUENCE [LARGE SCALE GENOMIC DNA]</scope>
    <source>
        <strain evidence="4">CCUG 55250</strain>
    </source>
</reference>
<feature type="non-terminal residue" evidence="3">
    <location>
        <position position="839"/>
    </location>
</feature>
<dbReference type="PROSITE" id="PS51233">
    <property type="entry name" value="VWFD"/>
    <property type="match status" value="1"/>
</dbReference>
<dbReference type="InterPro" id="IPR051495">
    <property type="entry name" value="Epithelial_Barrier/Signaling"/>
</dbReference>
<proteinExistence type="predicted"/>
<sequence length="839" mass="92048">MKNFILFLCITLIFSVNSCKKKESEEITPIEEQGIADPGRFTSILVKNPKNKTGLIMVDSLFTEMYSLLGSKSPDGELTAISNILIYNKNSEIAFNIKVLGDGLIGEIEALSEGGHRTLKLSAYDFTKSTVNIQIDDFNTKGTVIKNQQIKLEPDLLKKFELFQMLQKTGLKGGRKKAEGYCNNLSNITRLAASITLCLTRVLTAERVVIWCGSKFFKYGLASVAGSWYCVTKMLKFTVATCENSAQDLADYMDHKCMDDPKDGEAIDPFLKCLTEAFSNGQDIKDYGPQCAEEFWEKLKDIIKDHLPFDPNDPNDPDDDSDGGGWGDPHLRTADGFNYDFQGFGEFILLKSTTDNFEIQARHEGPGNSEYVTMTTALGIQTGDDIVSVHAKPAAVFINNEKQNVSSGNISLKKGASISIQGGKIKVVASSKDRVEIDVYAGSMNYSLFLGPDRKGKVEGLLGNFDGNKENDLKTKEGEVVKNEFSSLYPRYADSWRVNKNFLLQYESGKNTESYTRRDLPKPLPTFSDTKRDAARKACIAAGVTGEPYLSNCTYDLLVTDNQDFIKGYVDLVTNRPLEPSAPSNDEYVGAIGLPINSGYNCSNTVFGTTDGATASPQASCSNIRKEDDVWFKFTATAAAHLLTISDLQAVRGNNTYRNIQVFEAVNNAPGGNILCAEMTMEEKFLTGLKVGTTYFVRVSAWAENIRLNFKLCVSTPPVPPANDEYTGAISLLINNGYNCANTVSGTTNGATASPQASCSNIRKDDDVWFKFTATAAAHLLKISDIQNAHGNSPYRNVQVFEAVNNAPGGNILCAEMTMEEKFLTGLKVGTTYFVRVSA</sequence>
<dbReference type="InterPro" id="IPR056600">
    <property type="entry name" value="GBD_T9SS_assoc"/>
</dbReference>
<comment type="caution">
    <text evidence="3">The sequence shown here is derived from an EMBL/GenBank/DDBJ whole genome shotgun (WGS) entry which is preliminary data.</text>
</comment>
<evidence type="ECO:0000313" key="3">
    <source>
        <dbReference type="EMBL" id="MFC5413133.1"/>
    </source>
</evidence>
<dbReference type="EMBL" id="JBHSMA010000021">
    <property type="protein sequence ID" value="MFC5413133.1"/>
    <property type="molecule type" value="Genomic_DNA"/>
</dbReference>
<dbReference type="PANTHER" id="PTHR13802">
    <property type="entry name" value="MUCIN 4-RELATED"/>
    <property type="match status" value="1"/>
</dbReference>
<feature type="compositionally biased region" description="Acidic residues" evidence="1">
    <location>
        <begin position="313"/>
        <end position="322"/>
    </location>
</feature>
<evidence type="ECO:0000313" key="4">
    <source>
        <dbReference type="Proteomes" id="UP001596106"/>
    </source>
</evidence>
<dbReference type="PANTHER" id="PTHR13802:SF65">
    <property type="entry name" value="NIDOGEN"/>
    <property type="match status" value="1"/>
</dbReference>
<evidence type="ECO:0000259" key="2">
    <source>
        <dbReference type="PROSITE" id="PS51233"/>
    </source>
</evidence>
<dbReference type="RefSeq" id="WP_379851363.1">
    <property type="nucleotide sequence ID" value="NZ_JBHSMA010000021.1"/>
</dbReference>
<dbReference type="SMART" id="SM00216">
    <property type="entry name" value="VWD"/>
    <property type="match status" value="1"/>
</dbReference>